<evidence type="ECO:0000313" key="1">
    <source>
        <dbReference type="EMBL" id="KAF3493825.1"/>
    </source>
</evidence>
<organism evidence="1 2">
    <name type="scientific">Brassica cretica</name>
    <name type="common">Mustard</name>
    <dbReference type="NCBI Taxonomy" id="69181"/>
    <lineage>
        <taxon>Eukaryota</taxon>
        <taxon>Viridiplantae</taxon>
        <taxon>Streptophyta</taxon>
        <taxon>Embryophyta</taxon>
        <taxon>Tracheophyta</taxon>
        <taxon>Spermatophyta</taxon>
        <taxon>Magnoliopsida</taxon>
        <taxon>eudicotyledons</taxon>
        <taxon>Gunneridae</taxon>
        <taxon>Pentapetalae</taxon>
        <taxon>rosids</taxon>
        <taxon>malvids</taxon>
        <taxon>Brassicales</taxon>
        <taxon>Brassicaceae</taxon>
        <taxon>Brassiceae</taxon>
        <taxon>Brassica</taxon>
    </lineage>
</organism>
<accession>A0ABQ7A885</accession>
<dbReference type="EMBL" id="QGKV02002055">
    <property type="protein sequence ID" value="KAF3493825.1"/>
    <property type="molecule type" value="Genomic_DNA"/>
</dbReference>
<sequence length="127" mass="14101">MTLSCSSDFLKKAVNIFLNSSSAAVLAPKFTFAAGVWLTLSLQLMPSEKRTSGNTWTRNSKYDEKTFYEIHQTKGHSTVYCKVLGKKLAEKLLAGEISEVTRIKDLIRDTDHLPKTDGTLENSSQGN</sequence>
<keyword evidence="2" id="KW-1185">Reference proteome</keyword>
<evidence type="ECO:0000313" key="2">
    <source>
        <dbReference type="Proteomes" id="UP000266723"/>
    </source>
</evidence>
<proteinExistence type="predicted"/>
<comment type="caution">
    <text evidence="1">The sequence shown here is derived from an EMBL/GenBank/DDBJ whole genome shotgun (WGS) entry which is preliminary data.</text>
</comment>
<protein>
    <submittedName>
        <fullName evidence="1">Uncharacterized protein</fullName>
    </submittedName>
</protein>
<gene>
    <name evidence="1" type="ORF">DY000_02053520</name>
</gene>
<reference evidence="1 2" key="1">
    <citation type="journal article" date="2020" name="BMC Genomics">
        <title>Intraspecific diversification of the crop wild relative Brassica cretica Lam. using demographic model selection.</title>
        <authorList>
            <person name="Kioukis A."/>
            <person name="Michalopoulou V.A."/>
            <person name="Briers L."/>
            <person name="Pirintsos S."/>
            <person name="Studholme D.J."/>
            <person name="Pavlidis P."/>
            <person name="Sarris P.F."/>
        </authorList>
    </citation>
    <scope>NUCLEOTIDE SEQUENCE [LARGE SCALE GENOMIC DNA]</scope>
    <source>
        <strain evidence="2">cv. PFS-1207/04</strain>
    </source>
</reference>
<dbReference type="Proteomes" id="UP000266723">
    <property type="component" value="Unassembled WGS sequence"/>
</dbReference>
<name>A0ABQ7A885_BRACR</name>